<reference evidence="1" key="1">
    <citation type="thesis" date="2021" institute="BYU ScholarsArchive" country="Provo, UT, USA">
        <title>Applications of and Algorithms for Genome Assembly and Genomic Analyses with an Emphasis on Marine Teleosts.</title>
        <authorList>
            <person name="Pickett B.D."/>
        </authorList>
    </citation>
    <scope>NUCLEOTIDE SEQUENCE</scope>
    <source>
        <strain evidence="1">HI-2016</strain>
    </source>
</reference>
<dbReference type="Proteomes" id="UP000824540">
    <property type="component" value="Unassembled WGS sequence"/>
</dbReference>
<organism evidence="1 2">
    <name type="scientific">Albula glossodonta</name>
    <name type="common">roundjaw bonefish</name>
    <dbReference type="NCBI Taxonomy" id="121402"/>
    <lineage>
        <taxon>Eukaryota</taxon>
        <taxon>Metazoa</taxon>
        <taxon>Chordata</taxon>
        <taxon>Craniata</taxon>
        <taxon>Vertebrata</taxon>
        <taxon>Euteleostomi</taxon>
        <taxon>Actinopterygii</taxon>
        <taxon>Neopterygii</taxon>
        <taxon>Teleostei</taxon>
        <taxon>Albuliformes</taxon>
        <taxon>Albulidae</taxon>
        <taxon>Albula</taxon>
    </lineage>
</organism>
<comment type="caution">
    <text evidence="1">The sequence shown here is derived from an EMBL/GenBank/DDBJ whole genome shotgun (WGS) entry which is preliminary data.</text>
</comment>
<name>A0A8T2P522_9TELE</name>
<dbReference type="AlphaFoldDB" id="A0A8T2P522"/>
<proteinExistence type="predicted"/>
<evidence type="ECO:0000313" key="2">
    <source>
        <dbReference type="Proteomes" id="UP000824540"/>
    </source>
</evidence>
<dbReference type="EMBL" id="JAFBMS010000013">
    <property type="protein sequence ID" value="KAG9347624.1"/>
    <property type="molecule type" value="Genomic_DNA"/>
</dbReference>
<protein>
    <submittedName>
        <fullName evidence="1">Uncharacterized protein</fullName>
    </submittedName>
</protein>
<keyword evidence="2" id="KW-1185">Reference proteome</keyword>
<sequence>MVEGGGWGGRGRGTPGLNIPSSMGVWMMMISVFLRVAFPSQWDTYICQEGNASLAAVATPLTAVMANLHQLATCILSFLKLGGTDQYVRRGDSGALSFPCLATLLQLSSWLSLRTFSWSTWPPAWPSAWLLGCISTFSSGWLSSLGLEPKAAASSNVLFGVFGQQDISLHVHEVSDLQGSGEAVETGDSVKQLLGLLVLPLSQQVERRLGELPAEEEEGEGAEGQNDLVDPPDTNQVAHKGHHHDAHSEGCMDVHGGPCAHLDPRELCHIDKHHHQHYDRPVVWTEVRPNVFEDCAAMISIEDISYILGRFAEELWCLHQEDGCQVVDPTCNGLKNRCEI</sequence>
<accession>A0A8T2P522</accession>
<gene>
    <name evidence="1" type="ORF">JZ751_005195</name>
</gene>
<evidence type="ECO:0000313" key="1">
    <source>
        <dbReference type="EMBL" id="KAG9347624.1"/>
    </source>
</evidence>